<feature type="compositionally biased region" description="Acidic residues" evidence="1">
    <location>
        <begin position="172"/>
        <end position="182"/>
    </location>
</feature>
<keyword evidence="5" id="KW-1185">Reference proteome</keyword>
<dbReference type="InterPro" id="IPR045341">
    <property type="entry name" value="DUF6532"/>
</dbReference>
<keyword evidence="2" id="KW-1133">Transmembrane helix</keyword>
<dbReference type="EMBL" id="JAUEPU010000031">
    <property type="protein sequence ID" value="KAK0492177.1"/>
    <property type="molecule type" value="Genomic_DNA"/>
</dbReference>
<dbReference type="Proteomes" id="UP001175228">
    <property type="component" value="Unassembled WGS sequence"/>
</dbReference>
<feature type="domain" description="DUF6532" evidence="3">
    <location>
        <begin position="1"/>
        <end position="130"/>
    </location>
</feature>
<evidence type="ECO:0000256" key="2">
    <source>
        <dbReference type="SAM" id="Phobius"/>
    </source>
</evidence>
<evidence type="ECO:0000313" key="4">
    <source>
        <dbReference type="EMBL" id="KAK0492177.1"/>
    </source>
</evidence>
<keyword evidence="2" id="KW-0472">Membrane</keyword>
<gene>
    <name evidence="4" type="ORF">EDD18DRAFT_1414805</name>
</gene>
<evidence type="ECO:0000259" key="3">
    <source>
        <dbReference type="Pfam" id="PF20149"/>
    </source>
</evidence>
<comment type="caution">
    <text evidence="4">The sequence shown here is derived from an EMBL/GenBank/DDBJ whole genome shotgun (WGS) entry which is preliminary data.</text>
</comment>
<keyword evidence="2" id="KW-0812">Transmembrane</keyword>
<evidence type="ECO:0000256" key="1">
    <source>
        <dbReference type="SAM" id="MobiDB-lite"/>
    </source>
</evidence>
<name>A0AA39UJP1_9AGAR</name>
<feature type="region of interest" description="Disordered" evidence="1">
    <location>
        <begin position="163"/>
        <end position="191"/>
    </location>
</feature>
<reference evidence="4" key="1">
    <citation type="submission" date="2023-06" db="EMBL/GenBank/DDBJ databases">
        <authorList>
            <consortium name="Lawrence Berkeley National Laboratory"/>
            <person name="Ahrendt S."/>
            <person name="Sahu N."/>
            <person name="Indic B."/>
            <person name="Wong-Bajracharya J."/>
            <person name="Merenyi Z."/>
            <person name="Ke H.-M."/>
            <person name="Monk M."/>
            <person name="Kocsube S."/>
            <person name="Drula E."/>
            <person name="Lipzen A."/>
            <person name="Balint B."/>
            <person name="Henrissat B."/>
            <person name="Andreopoulos B."/>
            <person name="Martin F.M."/>
            <person name="Harder C.B."/>
            <person name="Rigling D."/>
            <person name="Ford K.L."/>
            <person name="Foster G.D."/>
            <person name="Pangilinan J."/>
            <person name="Papanicolaou A."/>
            <person name="Barry K."/>
            <person name="LaButti K."/>
            <person name="Viragh M."/>
            <person name="Koriabine M."/>
            <person name="Yan M."/>
            <person name="Riley R."/>
            <person name="Champramary S."/>
            <person name="Plett K.L."/>
            <person name="Tsai I.J."/>
            <person name="Slot J."/>
            <person name="Sipos G."/>
            <person name="Plett J."/>
            <person name="Nagy L.G."/>
            <person name="Grigoriev I.V."/>
        </authorList>
    </citation>
    <scope>NUCLEOTIDE SEQUENCE</scope>
    <source>
        <strain evidence="4">HWK02</strain>
    </source>
</reference>
<evidence type="ECO:0000313" key="5">
    <source>
        <dbReference type="Proteomes" id="UP001175228"/>
    </source>
</evidence>
<accession>A0AA39UJP1</accession>
<sequence length="191" mass="21607">MKTTIRPFVIALYGFILSGNTVMIQQNKKRYLMLAASGAFMCKDPMTMHHQSENKIFPMVVIEYFFHHHKAPGIIWEDNFNPIKPETIALAVTLIKHCLNEWADGTFKAQKLHNATQAGCYINHLKDTTAWCAQDARVMTNIHQGWKDTNGYIDDAEREHLHADLQGCSGETDSEAEDEPLEDAGNAQSED</sequence>
<feature type="transmembrane region" description="Helical" evidence="2">
    <location>
        <begin position="6"/>
        <end position="24"/>
    </location>
</feature>
<dbReference type="AlphaFoldDB" id="A0AA39UJP1"/>
<organism evidence="4 5">
    <name type="scientific">Armillaria luteobubalina</name>
    <dbReference type="NCBI Taxonomy" id="153913"/>
    <lineage>
        <taxon>Eukaryota</taxon>
        <taxon>Fungi</taxon>
        <taxon>Dikarya</taxon>
        <taxon>Basidiomycota</taxon>
        <taxon>Agaricomycotina</taxon>
        <taxon>Agaricomycetes</taxon>
        <taxon>Agaricomycetidae</taxon>
        <taxon>Agaricales</taxon>
        <taxon>Marasmiineae</taxon>
        <taxon>Physalacriaceae</taxon>
        <taxon>Armillaria</taxon>
    </lineage>
</organism>
<protein>
    <recommendedName>
        <fullName evidence="3">DUF6532 domain-containing protein</fullName>
    </recommendedName>
</protein>
<proteinExistence type="predicted"/>
<dbReference type="Pfam" id="PF20149">
    <property type="entry name" value="DUF6532"/>
    <property type="match status" value="1"/>
</dbReference>